<evidence type="ECO:0000313" key="2">
    <source>
        <dbReference type="EMBL" id="EHK81087.1"/>
    </source>
</evidence>
<evidence type="ECO:0000256" key="1">
    <source>
        <dbReference type="SAM" id="MobiDB-lite"/>
    </source>
</evidence>
<dbReference type="Proteomes" id="UP000005064">
    <property type="component" value="Unassembled WGS sequence"/>
</dbReference>
<name>H0JX30_9NOCA</name>
<evidence type="ECO:0000313" key="3">
    <source>
        <dbReference type="Proteomes" id="UP000005064"/>
    </source>
</evidence>
<feature type="region of interest" description="Disordered" evidence="1">
    <location>
        <begin position="116"/>
        <end position="137"/>
    </location>
</feature>
<comment type="caution">
    <text evidence="2">The sequence shown here is derived from an EMBL/GenBank/DDBJ whole genome shotgun (WGS) entry which is preliminary data.</text>
</comment>
<reference evidence="2 3" key="1">
    <citation type="submission" date="2011-12" db="EMBL/GenBank/DDBJ databases">
        <authorList>
            <person name="Kriszt B."/>
            <person name="Tancsics A."/>
            <person name="Cserhati M."/>
            <person name="Toth A."/>
            <person name="Nagy I."/>
            <person name="Horvath B."/>
            <person name="Tamura T."/>
            <person name="Kukolya J."/>
            <person name="Szoboszlay S."/>
        </authorList>
    </citation>
    <scope>NUCLEOTIDE SEQUENCE [LARGE SCALE GENOMIC DNA]</scope>
    <source>
        <strain evidence="2 3">AK37</strain>
    </source>
</reference>
<gene>
    <name evidence="2" type="ORF">AK37_21526</name>
</gene>
<protein>
    <submittedName>
        <fullName evidence="2">Uncharacterized protein</fullName>
    </submittedName>
</protein>
<dbReference type="EMBL" id="AHBW01000057">
    <property type="protein sequence ID" value="EHK81087.1"/>
    <property type="molecule type" value="Genomic_DNA"/>
</dbReference>
<dbReference type="AlphaFoldDB" id="H0JX30"/>
<sequence>MRAPVASTADQLSEGNLQVPVPGYPEIVTEKPGELIRGKADRYVVVGYVVSSSRASTRDNYIGAQCACGTGQRSRSMAVGDRQLIVASGYLTTVMVELRVDTEEVSCGAQHLVNANKPLHPHDRGVTPSGSLVHGSEVKAVPPVDAESIHPIGW</sequence>
<proteinExistence type="predicted"/>
<accession>H0JX30</accession>
<organism evidence="2 3">
    <name type="scientific">Rhodococcus pyridinivorans AK37</name>
    <dbReference type="NCBI Taxonomy" id="1114960"/>
    <lineage>
        <taxon>Bacteria</taxon>
        <taxon>Bacillati</taxon>
        <taxon>Actinomycetota</taxon>
        <taxon>Actinomycetes</taxon>
        <taxon>Mycobacteriales</taxon>
        <taxon>Nocardiaceae</taxon>
        <taxon>Rhodococcus</taxon>
    </lineage>
</organism>